<keyword evidence="3" id="KW-1185">Reference proteome</keyword>
<evidence type="ECO:0000313" key="2">
    <source>
        <dbReference type="EMBL" id="SFE86629.1"/>
    </source>
</evidence>
<dbReference type="STRING" id="285351.SAMN04488035_0845"/>
<sequence>MLAPAPTAPSSRTRPVARTVRRPVPAPSVAAAEAEVLTSRHHPGPATVEELVARDIGAFSRRRPR</sequence>
<gene>
    <name evidence="2" type="ORF">SAMN04488035_0845</name>
</gene>
<feature type="region of interest" description="Disordered" evidence="1">
    <location>
        <begin position="1"/>
        <end position="27"/>
    </location>
</feature>
<evidence type="ECO:0000313" key="3">
    <source>
        <dbReference type="Proteomes" id="UP000198520"/>
    </source>
</evidence>
<accession>A0A1I2E1P2</accession>
<dbReference type="EMBL" id="FONZ01000001">
    <property type="protein sequence ID" value="SFE86629.1"/>
    <property type="molecule type" value="Genomic_DNA"/>
</dbReference>
<name>A0A1I2E1P2_9MICO</name>
<dbReference type="Proteomes" id="UP000198520">
    <property type="component" value="Unassembled WGS sequence"/>
</dbReference>
<protein>
    <submittedName>
        <fullName evidence="2">Uncharacterized protein</fullName>
    </submittedName>
</protein>
<dbReference type="AlphaFoldDB" id="A0A1I2E1P2"/>
<dbReference type="RefSeq" id="WP_093375301.1">
    <property type="nucleotide sequence ID" value="NZ_BNAN01000001.1"/>
</dbReference>
<evidence type="ECO:0000256" key="1">
    <source>
        <dbReference type="SAM" id="MobiDB-lite"/>
    </source>
</evidence>
<organism evidence="2 3">
    <name type="scientific">Flavimobilis marinus</name>
    <dbReference type="NCBI Taxonomy" id="285351"/>
    <lineage>
        <taxon>Bacteria</taxon>
        <taxon>Bacillati</taxon>
        <taxon>Actinomycetota</taxon>
        <taxon>Actinomycetes</taxon>
        <taxon>Micrococcales</taxon>
        <taxon>Jonesiaceae</taxon>
        <taxon>Flavimobilis</taxon>
    </lineage>
</organism>
<reference evidence="3" key="1">
    <citation type="submission" date="2016-10" db="EMBL/GenBank/DDBJ databases">
        <authorList>
            <person name="Varghese N."/>
            <person name="Submissions S."/>
        </authorList>
    </citation>
    <scope>NUCLEOTIDE SEQUENCE [LARGE SCALE GENOMIC DNA]</scope>
    <source>
        <strain evidence="3">DSM 19083</strain>
    </source>
</reference>
<proteinExistence type="predicted"/>